<feature type="domain" description="AB hydrolase-1" evidence="1">
    <location>
        <begin position="23"/>
        <end position="171"/>
    </location>
</feature>
<dbReference type="AlphaFoldDB" id="A0A1J9RKI4"/>
<dbReference type="InterPro" id="IPR000073">
    <property type="entry name" value="AB_hydrolase_1"/>
</dbReference>
<proteinExistence type="predicted"/>
<dbReference type="InterPro" id="IPR000639">
    <property type="entry name" value="Epox_hydrolase-like"/>
</dbReference>
<keyword evidence="3" id="KW-1185">Reference proteome</keyword>
<dbReference type="PRINTS" id="PR00412">
    <property type="entry name" value="EPOXHYDRLASE"/>
</dbReference>
<accession>A0A1J9RKI4</accession>
<dbReference type="GO" id="GO:0016787">
    <property type="term" value="F:hydrolase activity"/>
    <property type="evidence" value="ECO:0007669"/>
    <property type="project" value="UniProtKB-KW"/>
</dbReference>
<evidence type="ECO:0000259" key="1">
    <source>
        <dbReference type="Pfam" id="PF00561"/>
    </source>
</evidence>
<evidence type="ECO:0000313" key="3">
    <source>
        <dbReference type="Proteomes" id="UP000183809"/>
    </source>
</evidence>
<dbReference type="GeneID" id="31014762"/>
<keyword evidence="2" id="KW-0378">Hydrolase</keyword>
<dbReference type="PANTHER" id="PTHR43798">
    <property type="entry name" value="MONOACYLGLYCEROL LIPASE"/>
    <property type="match status" value="1"/>
</dbReference>
<dbReference type="InterPro" id="IPR050266">
    <property type="entry name" value="AB_hydrolase_sf"/>
</dbReference>
<dbReference type="Gene3D" id="3.40.50.1820">
    <property type="entry name" value="alpha/beta hydrolase"/>
    <property type="match status" value="1"/>
</dbReference>
<evidence type="ECO:0000313" key="2">
    <source>
        <dbReference type="EMBL" id="OJD33099.1"/>
    </source>
</evidence>
<dbReference type="Proteomes" id="UP000183809">
    <property type="component" value="Unassembled WGS sequence"/>
</dbReference>
<dbReference type="OrthoDB" id="408373at2759"/>
<dbReference type="SUPFAM" id="SSF53474">
    <property type="entry name" value="alpha/beta-Hydrolases"/>
    <property type="match status" value="1"/>
</dbReference>
<name>A0A1J9RKI4_9PEZI</name>
<reference evidence="2 3" key="1">
    <citation type="submission" date="2016-10" db="EMBL/GenBank/DDBJ databases">
        <title>Proteomics and genomics reveal pathogen-plant mechanisms compatible with a hemibiotrophic lifestyle of Diplodia corticola.</title>
        <authorList>
            <person name="Fernandes I."/>
            <person name="De Jonge R."/>
            <person name="Van De Peer Y."/>
            <person name="Devreese B."/>
            <person name="Alves A."/>
            <person name="Esteves A.C."/>
        </authorList>
    </citation>
    <scope>NUCLEOTIDE SEQUENCE [LARGE SCALE GENOMIC DNA]</scope>
    <source>
        <strain evidence="2 3">CBS 112549</strain>
    </source>
</reference>
<dbReference type="STRING" id="236234.A0A1J9RKI4"/>
<protein>
    <submittedName>
        <fullName evidence="2">Alpha beta hydrolase</fullName>
    </submittedName>
</protein>
<dbReference type="EMBL" id="MNUE01000033">
    <property type="protein sequence ID" value="OJD33099.1"/>
    <property type="molecule type" value="Genomic_DNA"/>
</dbReference>
<dbReference type="PRINTS" id="PR00111">
    <property type="entry name" value="ABHYDROLASE"/>
</dbReference>
<sequence length="278" mass="30786">MPAAFFTHAGSDLFYVVEGTGAPVLLLHGWTCDHLDWSWQQPFLQDLGFQTIALDLPGHGRSAAPPPPDPLVDGPTIYSPEALADAAAALLSHLGITDAIVLGHSLGTVLTSALAVRHPRAVRAIVLVDPVYYLPGPQLDPFVAYIDQPDAPTRAVAFFEQAFYTDTTPAWLKAWHRHRTLGNHPLIVRAVIRELYGKQESIGRRENALVYNRGRSGKPRFVACADQGKVDLEYEIGVDEATDRVELIEEGHWLHQQDAETFNKKLRSWLEAQGYLPE</sequence>
<dbReference type="Pfam" id="PF00561">
    <property type="entry name" value="Abhydrolase_1"/>
    <property type="match status" value="1"/>
</dbReference>
<gene>
    <name evidence="2" type="ORF">BKCO1_33000104</name>
</gene>
<dbReference type="RefSeq" id="XP_020129359.1">
    <property type="nucleotide sequence ID" value="XM_020274501.1"/>
</dbReference>
<dbReference type="InterPro" id="IPR029058">
    <property type="entry name" value="AB_hydrolase_fold"/>
</dbReference>
<organism evidence="2 3">
    <name type="scientific">Diplodia corticola</name>
    <dbReference type="NCBI Taxonomy" id="236234"/>
    <lineage>
        <taxon>Eukaryota</taxon>
        <taxon>Fungi</taxon>
        <taxon>Dikarya</taxon>
        <taxon>Ascomycota</taxon>
        <taxon>Pezizomycotina</taxon>
        <taxon>Dothideomycetes</taxon>
        <taxon>Dothideomycetes incertae sedis</taxon>
        <taxon>Botryosphaeriales</taxon>
        <taxon>Botryosphaeriaceae</taxon>
        <taxon>Diplodia</taxon>
    </lineage>
</organism>
<comment type="caution">
    <text evidence="2">The sequence shown here is derived from an EMBL/GenBank/DDBJ whole genome shotgun (WGS) entry which is preliminary data.</text>
</comment>